<dbReference type="GO" id="GO:0003677">
    <property type="term" value="F:DNA binding"/>
    <property type="evidence" value="ECO:0007669"/>
    <property type="project" value="UniProtKB-KW"/>
</dbReference>
<dbReference type="InterPro" id="IPR052183">
    <property type="entry name" value="IS_Transposase"/>
</dbReference>
<evidence type="ECO:0000256" key="3">
    <source>
        <dbReference type="ARBA" id="ARBA00023172"/>
    </source>
</evidence>
<organism evidence="5 6">
    <name type="scientific">Photorhabdus khanii subsp. guanajuatensis</name>
    <dbReference type="NCBI Taxonomy" id="2100166"/>
    <lineage>
        <taxon>Bacteria</taxon>
        <taxon>Pseudomonadati</taxon>
        <taxon>Pseudomonadota</taxon>
        <taxon>Gammaproteobacteria</taxon>
        <taxon>Enterobacterales</taxon>
        <taxon>Morganellaceae</taxon>
        <taxon>Photorhabdus</taxon>
    </lineage>
</organism>
<evidence type="ECO:0000313" key="6">
    <source>
        <dbReference type="Proteomes" id="UP000295598"/>
    </source>
</evidence>
<gene>
    <name evidence="5" type="ORF">C5467_21275</name>
</gene>
<dbReference type="Pfam" id="PF13610">
    <property type="entry name" value="DDE_Tnp_IS240"/>
    <property type="match status" value="1"/>
</dbReference>
<name>A0A4R4J197_9GAMM</name>
<evidence type="ECO:0000259" key="4">
    <source>
        <dbReference type="Pfam" id="PF13610"/>
    </source>
</evidence>
<dbReference type="InterPro" id="IPR047930">
    <property type="entry name" value="Transpos_IS6"/>
</dbReference>
<dbReference type="NCBIfam" id="NF033587">
    <property type="entry name" value="transpos_IS6"/>
    <property type="match status" value="1"/>
</dbReference>
<evidence type="ECO:0000256" key="1">
    <source>
        <dbReference type="ARBA" id="ARBA00022578"/>
    </source>
</evidence>
<reference evidence="5 6" key="1">
    <citation type="journal article" date="2019" name="Int. J. Syst. Evol. Microbiol.">
        <title>Photorhabdus khanii subsp. guanajuatensis subsp. nov., isolated from Heterorhabditis atacamensis, and Photorhabdus luminescens subsp. mexicana subsp. nov., isolated from Heterorhabditis mexicana entomopathogenic nematodes.</title>
        <authorList>
            <person name="Machado R.A.R."/>
            <person name="Bruno P."/>
            <person name="Arce C.C.M."/>
            <person name="Liechti N."/>
            <person name="Kohler A."/>
            <person name="Bernal J."/>
            <person name="Bruggmann R."/>
            <person name="Turlings T.C.J."/>
        </authorList>
    </citation>
    <scope>NUCLEOTIDE SEQUENCE [LARGE SCALE GENOMIC DNA]</scope>
    <source>
        <strain evidence="5 6">MEX20-17</strain>
    </source>
</reference>
<keyword evidence="1" id="KW-0815">Transposition</keyword>
<comment type="caution">
    <text evidence="5">The sequence shown here is derived from an EMBL/GenBank/DDBJ whole genome shotgun (WGS) entry which is preliminary data.</text>
</comment>
<dbReference type="EMBL" id="PUJY01000057">
    <property type="protein sequence ID" value="TDB47160.1"/>
    <property type="molecule type" value="Genomic_DNA"/>
</dbReference>
<keyword evidence="2" id="KW-0238">DNA-binding</keyword>
<dbReference type="Proteomes" id="UP000295598">
    <property type="component" value="Unassembled WGS sequence"/>
</dbReference>
<feature type="domain" description="DDE" evidence="4">
    <location>
        <begin position="72"/>
        <end position="148"/>
    </location>
</feature>
<protein>
    <submittedName>
        <fullName evidence="5">IS6 family transposase</fullName>
    </submittedName>
</protein>
<sequence>MMLSFKGRHFPKDLILMAVRWKLAYPLSYRDIEELLEERGAHVDHSTVQKWVVHYAPQLEQAFRKRKKPVGRSWKMDETYIKVNGQWVYLYRAVDNEGNTVDFRLSEKRDRPAALKFFEKAIGSSGLPEKINIDKSGANTAALERINHFFFLTGLWPLLIEVRRIKYLNNLIGVVSENGI</sequence>
<dbReference type="InterPro" id="IPR032874">
    <property type="entry name" value="DDE_dom"/>
</dbReference>
<proteinExistence type="predicted"/>
<keyword evidence="3" id="KW-0233">DNA recombination</keyword>
<evidence type="ECO:0000256" key="2">
    <source>
        <dbReference type="ARBA" id="ARBA00023125"/>
    </source>
</evidence>
<dbReference type="AlphaFoldDB" id="A0A4R4J197"/>
<dbReference type="RefSeq" id="WP_132356055.1">
    <property type="nucleotide sequence ID" value="NZ_CAWOJO010000057.1"/>
</dbReference>
<dbReference type="PANTHER" id="PTHR35528:SF3">
    <property type="entry name" value="BLL1675 PROTEIN"/>
    <property type="match status" value="1"/>
</dbReference>
<dbReference type="PANTHER" id="PTHR35528">
    <property type="entry name" value="BLL1675 PROTEIN"/>
    <property type="match status" value="1"/>
</dbReference>
<accession>A0A4R4J197</accession>
<dbReference type="GO" id="GO:0006310">
    <property type="term" value="P:DNA recombination"/>
    <property type="evidence" value="ECO:0007669"/>
    <property type="project" value="UniProtKB-KW"/>
</dbReference>
<evidence type="ECO:0000313" key="5">
    <source>
        <dbReference type="EMBL" id="TDB47160.1"/>
    </source>
</evidence>
<dbReference type="GO" id="GO:0032196">
    <property type="term" value="P:transposition"/>
    <property type="evidence" value="ECO:0007669"/>
    <property type="project" value="UniProtKB-KW"/>
</dbReference>